<evidence type="ECO:0000256" key="1">
    <source>
        <dbReference type="SAM" id="MobiDB-lite"/>
    </source>
</evidence>
<name>A0ABR0KUP3_9PEZI</name>
<feature type="region of interest" description="Disordered" evidence="1">
    <location>
        <begin position="113"/>
        <end position="215"/>
    </location>
</feature>
<comment type="caution">
    <text evidence="2">The sequence shown here is derived from an EMBL/GenBank/DDBJ whole genome shotgun (WGS) entry which is preliminary data.</text>
</comment>
<evidence type="ECO:0000313" key="2">
    <source>
        <dbReference type="EMBL" id="KAK5131823.1"/>
    </source>
</evidence>
<evidence type="ECO:0008006" key="4">
    <source>
        <dbReference type="Google" id="ProtNLM"/>
    </source>
</evidence>
<sequence>MAIWSILASAQRNSSVDECRSLCRWRVLVVLSVGPYTDSSSSCLVVLHALFPGLPSPQQPSISNPRARVTCQLRSYTRYMTRSHKLNDRDHAGLANGSAAPEEHLPRYFAKAGYADTDPQKTKKNGGGKGNWGREGDEIDQYAYNMTNPRRRSNSFSKAPGHNEFKTKFETIESDPVFEEELHGPTADDVLDLEKQSTHSSSGSAEEEEATPDKK</sequence>
<keyword evidence="3" id="KW-1185">Reference proteome</keyword>
<evidence type="ECO:0000313" key="3">
    <source>
        <dbReference type="Proteomes" id="UP001357485"/>
    </source>
</evidence>
<dbReference type="Proteomes" id="UP001357485">
    <property type="component" value="Unassembled WGS sequence"/>
</dbReference>
<gene>
    <name evidence="2" type="ORF">LTR16_000382</name>
</gene>
<proteinExistence type="predicted"/>
<dbReference type="EMBL" id="JAVRRA010024626">
    <property type="protein sequence ID" value="KAK5131823.1"/>
    <property type="molecule type" value="Genomic_DNA"/>
</dbReference>
<protein>
    <recommendedName>
        <fullName evidence="4">Hyaluronan/mRNA-binding protein domain-containing protein</fullName>
    </recommendedName>
</protein>
<organism evidence="2 3">
    <name type="scientific">Cryomyces antarcticus</name>
    <dbReference type="NCBI Taxonomy" id="329879"/>
    <lineage>
        <taxon>Eukaryota</taxon>
        <taxon>Fungi</taxon>
        <taxon>Dikarya</taxon>
        <taxon>Ascomycota</taxon>
        <taxon>Pezizomycotina</taxon>
        <taxon>Dothideomycetes</taxon>
        <taxon>Dothideomycetes incertae sedis</taxon>
        <taxon>Cryomyces</taxon>
    </lineage>
</organism>
<feature type="compositionally biased region" description="Acidic residues" evidence="1">
    <location>
        <begin position="205"/>
        <end position="215"/>
    </location>
</feature>
<reference evidence="2 3" key="1">
    <citation type="submission" date="2023-08" db="EMBL/GenBank/DDBJ databases">
        <title>Black Yeasts Isolated from many extreme environments.</title>
        <authorList>
            <person name="Coleine C."/>
            <person name="Stajich J.E."/>
            <person name="Selbmann L."/>
        </authorList>
    </citation>
    <scope>NUCLEOTIDE SEQUENCE [LARGE SCALE GENOMIC DNA]</scope>
    <source>
        <strain evidence="2 3">CCFEE 536</strain>
    </source>
</reference>
<accession>A0ABR0KUP3</accession>
<feature type="compositionally biased region" description="Basic and acidic residues" evidence="1">
    <location>
        <begin position="161"/>
        <end position="171"/>
    </location>
</feature>